<dbReference type="PANTHER" id="PTHR30055">
    <property type="entry name" value="HTH-TYPE TRANSCRIPTIONAL REGULATOR RUTR"/>
    <property type="match status" value="1"/>
</dbReference>
<accession>A0A238K994</accession>
<keyword evidence="1" id="KW-0805">Transcription regulation</keyword>
<sequence>MSKLRARQKEDRRKRIVAAAKSLFKRYGYEATTIESIAEAAGVSGVTVHNYYGTKAGVLLALVVDSDALLIAKLSETLPRDATDLTDLTVTFAREIMDHAMGNLEKKIWRQVIAAVTSEAGTQLSKAYFKLDQQLAQVLITRIEAMQAAGHLPAGIDPVHLGKALFHLQNAHFIQFISSDALTRDEVETRLRNDLAALFAVRAA</sequence>
<feature type="DNA-binding region" description="H-T-H motif" evidence="4">
    <location>
        <begin position="33"/>
        <end position="52"/>
    </location>
</feature>
<dbReference type="PRINTS" id="PR00455">
    <property type="entry name" value="HTHTETR"/>
</dbReference>
<name>A0A238K994_9RHOB</name>
<evidence type="ECO:0000256" key="3">
    <source>
        <dbReference type="ARBA" id="ARBA00023163"/>
    </source>
</evidence>
<reference evidence="6 7" key="1">
    <citation type="submission" date="2017-05" db="EMBL/GenBank/DDBJ databases">
        <authorList>
            <person name="Song R."/>
            <person name="Chenine A.L."/>
            <person name="Ruprecht R.M."/>
        </authorList>
    </citation>
    <scope>NUCLEOTIDE SEQUENCE [LARGE SCALE GENOMIC DNA]</scope>
    <source>
        <strain evidence="6 7">CECT 8898</strain>
    </source>
</reference>
<dbReference type="InterPro" id="IPR001647">
    <property type="entry name" value="HTH_TetR"/>
</dbReference>
<dbReference type="Gene3D" id="1.10.357.10">
    <property type="entry name" value="Tetracycline Repressor, domain 2"/>
    <property type="match status" value="1"/>
</dbReference>
<dbReference type="GO" id="GO:0003700">
    <property type="term" value="F:DNA-binding transcription factor activity"/>
    <property type="evidence" value="ECO:0007669"/>
    <property type="project" value="TreeGrafter"/>
</dbReference>
<evidence type="ECO:0000256" key="1">
    <source>
        <dbReference type="ARBA" id="ARBA00023015"/>
    </source>
</evidence>
<dbReference type="InterPro" id="IPR050109">
    <property type="entry name" value="HTH-type_TetR-like_transc_reg"/>
</dbReference>
<dbReference type="Proteomes" id="UP000207598">
    <property type="component" value="Unassembled WGS sequence"/>
</dbReference>
<evidence type="ECO:0000259" key="5">
    <source>
        <dbReference type="PROSITE" id="PS50977"/>
    </source>
</evidence>
<evidence type="ECO:0000256" key="4">
    <source>
        <dbReference type="PROSITE-ProRule" id="PRU00335"/>
    </source>
</evidence>
<dbReference type="GO" id="GO:0000976">
    <property type="term" value="F:transcription cis-regulatory region binding"/>
    <property type="evidence" value="ECO:0007669"/>
    <property type="project" value="TreeGrafter"/>
</dbReference>
<gene>
    <name evidence="6" type="ORF">MAA8898_01999</name>
</gene>
<proteinExistence type="predicted"/>
<dbReference type="SUPFAM" id="SSF46689">
    <property type="entry name" value="Homeodomain-like"/>
    <property type="match status" value="1"/>
</dbReference>
<dbReference type="PANTHER" id="PTHR30055:SF234">
    <property type="entry name" value="HTH-TYPE TRANSCRIPTIONAL REGULATOR BETI"/>
    <property type="match status" value="1"/>
</dbReference>
<keyword evidence="3" id="KW-0804">Transcription</keyword>
<dbReference type="SUPFAM" id="SSF48498">
    <property type="entry name" value="Tetracyclin repressor-like, C-terminal domain"/>
    <property type="match status" value="1"/>
</dbReference>
<evidence type="ECO:0000313" key="6">
    <source>
        <dbReference type="EMBL" id="SMX39383.1"/>
    </source>
</evidence>
<dbReference type="RefSeq" id="WP_176445116.1">
    <property type="nucleotide sequence ID" value="NZ_FXYF01000004.1"/>
</dbReference>
<dbReference type="Pfam" id="PF00440">
    <property type="entry name" value="TetR_N"/>
    <property type="match status" value="1"/>
</dbReference>
<dbReference type="AlphaFoldDB" id="A0A238K994"/>
<feature type="domain" description="HTH tetR-type" evidence="5">
    <location>
        <begin position="10"/>
        <end position="70"/>
    </location>
</feature>
<evidence type="ECO:0000313" key="7">
    <source>
        <dbReference type="Proteomes" id="UP000207598"/>
    </source>
</evidence>
<keyword evidence="7" id="KW-1185">Reference proteome</keyword>
<organism evidence="6 7">
    <name type="scientific">Maliponia aquimaris</name>
    <dbReference type="NCBI Taxonomy" id="1673631"/>
    <lineage>
        <taxon>Bacteria</taxon>
        <taxon>Pseudomonadati</taxon>
        <taxon>Pseudomonadota</taxon>
        <taxon>Alphaproteobacteria</taxon>
        <taxon>Rhodobacterales</taxon>
        <taxon>Paracoccaceae</taxon>
        <taxon>Maliponia</taxon>
    </lineage>
</organism>
<keyword evidence="2 4" id="KW-0238">DNA-binding</keyword>
<evidence type="ECO:0000256" key="2">
    <source>
        <dbReference type="ARBA" id="ARBA00023125"/>
    </source>
</evidence>
<dbReference type="InterPro" id="IPR036271">
    <property type="entry name" value="Tet_transcr_reg_TetR-rel_C_sf"/>
</dbReference>
<protein>
    <submittedName>
        <fullName evidence="6">Transcriptional regulator BetI</fullName>
    </submittedName>
</protein>
<dbReference type="InterPro" id="IPR009057">
    <property type="entry name" value="Homeodomain-like_sf"/>
</dbReference>
<dbReference type="PROSITE" id="PS50977">
    <property type="entry name" value="HTH_TETR_2"/>
    <property type="match status" value="1"/>
</dbReference>
<dbReference type="EMBL" id="FXYF01000004">
    <property type="protein sequence ID" value="SMX39383.1"/>
    <property type="molecule type" value="Genomic_DNA"/>
</dbReference>